<evidence type="ECO:0000313" key="1">
    <source>
        <dbReference type="EMBL" id="MEH7830005.1"/>
    </source>
</evidence>
<evidence type="ECO:0008006" key="3">
    <source>
        <dbReference type="Google" id="ProtNLM"/>
    </source>
</evidence>
<sequence>MTIKSALGALAMMFTAWLALIALVTVATDDAPAFVVLFPSRTLQRNLGAESSVLSVSAFSLTVASNETHAAMNLYRKGAWLVLPARLRGCVPNP</sequence>
<accession>A0ABU8C0G1</accession>
<proteinExistence type="predicted"/>
<dbReference type="EMBL" id="JBALHR010000015">
    <property type="protein sequence ID" value="MEH7830005.1"/>
    <property type="molecule type" value="Genomic_DNA"/>
</dbReference>
<gene>
    <name evidence="1" type="ORF">V6590_17780</name>
</gene>
<evidence type="ECO:0000313" key="2">
    <source>
        <dbReference type="Proteomes" id="UP001431963"/>
    </source>
</evidence>
<protein>
    <recommendedName>
        <fullName evidence="3">Secreted protein</fullName>
    </recommendedName>
</protein>
<organism evidence="1 2">
    <name type="scientific">Gemmobacter denitrificans</name>
    <dbReference type="NCBI Taxonomy" id="3123040"/>
    <lineage>
        <taxon>Bacteria</taxon>
        <taxon>Pseudomonadati</taxon>
        <taxon>Pseudomonadota</taxon>
        <taxon>Alphaproteobacteria</taxon>
        <taxon>Rhodobacterales</taxon>
        <taxon>Paracoccaceae</taxon>
        <taxon>Gemmobacter</taxon>
    </lineage>
</organism>
<reference evidence="1" key="1">
    <citation type="submission" date="2024-02" db="EMBL/GenBank/DDBJ databases">
        <title>Genome sequences of strain Gemmobacter sp. JM10B15.</title>
        <authorList>
            <person name="Zhang M."/>
        </authorList>
    </citation>
    <scope>NUCLEOTIDE SEQUENCE</scope>
    <source>
        <strain evidence="1">JM10B15</strain>
    </source>
</reference>
<name>A0ABU8C0G1_9RHOB</name>
<dbReference type="Proteomes" id="UP001431963">
    <property type="component" value="Unassembled WGS sequence"/>
</dbReference>
<dbReference type="RefSeq" id="WP_335425031.1">
    <property type="nucleotide sequence ID" value="NZ_JBALHR010000015.1"/>
</dbReference>
<comment type="caution">
    <text evidence="1">The sequence shown here is derived from an EMBL/GenBank/DDBJ whole genome shotgun (WGS) entry which is preliminary data.</text>
</comment>
<keyword evidence="2" id="KW-1185">Reference proteome</keyword>